<dbReference type="PANTHER" id="PTHR40265">
    <property type="entry name" value="BLL2707 PROTEIN"/>
    <property type="match status" value="1"/>
</dbReference>
<reference evidence="2 3" key="1">
    <citation type="submission" date="2017-07" db="EMBL/GenBank/DDBJ databases">
        <authorList>
            <person name="Sun Z.S."/>
            <person name="Albrecht U."/>
            <person name="Echele G."/>
            <person name="Lee C.C."/>
        </authorList>
    </citation>
    <scope>NUCLEOTIDE SEQUENCE [LARGE SCALE GENOMIC DNA]</scope>
    <source>
        <strain evidence="2 3">DSM 14827</strain>
    </source>
</reference>
<name>A0A239PL67_9RHOB</name>
<dbReference type="Proteomes" id="UP000198307">
    <property type="component" value="Unassembled WGS sequence"/>
</dbReference>
<proteinExistence type="predicted"/>
<dbReference type="InterPro" id="IPR025870">
    <property type="entry name" value="Glyoxalase-like_dom"/>
</dbReference>
<protein>
    <submittedName>
        <fullName evidence="2">Glyoxalase-like domain-containing protein</fullName>
    </submittedName>
</protein>
<dbReference type="AlphaFoldDB" id="A0A239PL67"/>
<evidence type="ECO:0000313" key="2">
    <source>
        <dbReference type="EMBL" id="SNT68536.1"/>
    </source>
</evidence>
<dbReference type="RefSeq" id="WP_089342460.1">
    <property type="nucleotide sequence ID" value="NZ_CP067129.1"/>
</dbReference>
<dbReference type="Gene3D" id="3.10.180.10">
    <property type="entry name" value="2,3-Dihydroxybiphenyl 1,2-Dioxygenase, domain 1"/>
    <property type="match status" value="1"/>
</dbReference>
<dbReference type="SUPFAM" id="SSF54593">
    <property type="entry name" value="Glyoxalase/Bleomycin resistance protein/Dihydroxybiphenyl dioxygenase"/>
    <property type="match status" value="2"/>
</dbReference>
<dbReference type="EMBL" id="FZQB01000001">
    <property type="protein sequence ID" value="SNT68536.1"/>
    <property type="molecule type" value="Genomic_DNA"/>
</dbReference>
<dbReference type="PROSITE" id="PS51819">
    <property type="entry name" value="VOC"/>
    <property type="match status" value="1"/>
</dbReference>
<evidence type="ECO:0000259" key="1">
    <source>
        <dbReference type="PROSITE" id="PS51819"/>
    </source>
</evidence>
<dbReference type="OrthoDB" id="9812467at2"/>
<dbReference type="InterPro" id="IPR029068">
    <property type="entry name" value="Glyas_Bleomycin-R_OHBP_Dase"/>
</dbReference>
<feature type="domain" description="VOC" evidence="1">
    <location>
        <begin position="6"/>
        <end position="141"/>
    </location>
</feature>
<keyword evidence="3" id="KW-1185">Reference proteome</keyword>
<evidence type="ECO:0000313" key="3">
    <source>
        <dbReference type="Proteomes" id="UP000198307"/>
    </source>
</evidence>
<gene>
    <name evidence="2" type="ORF">SAMN05444959_10192</name>
</gene>
<dbReference type="InterPro" id="IPR037523">
    <property type="entry name" value="VOC_core"/>
</dbReference>
<sequence>MANVLGIDHPLIAVEDIDAARRSYEALGFSLRPTSQHPWGTSTVLAVFDQQLLELVSIGDASLLDDFSAGDFRFGRHVAHHLEQRQGVALTALYSDDAEGDAAAVQERGGECAGTIHFGRDVQTADGRADRTSTTLKVFHRAGLERLTMFACQQHRRDLIQNPAWMRHPNGVSGIASATIMAGDDEMHPVRKWLETLHGHEAEPTPWGFRVPTGRGSWRLVSRGRAGDLFGAMPEGLAADGAPSVVSLDFRCEALGRINALLTAGGFAHHVAGTGLVLTQIDRLGGLLLTFQEG</sequence>
<organism evidence="2 3">
    <name type="scientific">Paracoccus seriniphilus</name>
    <dbReference type="NCBI Taxonomy" id="184748"/>
    <lineage>
        <taxon>Bacteria</taxon>
        <taxon>Pseudomonadati</taxon>
        <taxon>Pseudomonadota</taxon>
        <taxon>Alphaproteobacteria</taxon>
        <taxon>Rhodobacterales</taxon>
        <taxon>Paracoccaceae</taxon>
        <taxon>Paracoccus</taxon>
    </lineage>
</organism>
<accession>A0A239PL67</accession>
<dbReference type="Pfam" id="PF13468">
    <property type="entry name" value="Glyoxalase_3"/>
    <property type="match status" value="1"/>
</dbReference>
<dbReference type="PANTHER" id="PTHR40265:SF1">
    <property type="entry name" value="GLYOXALASE-LIKE DOMAIN-CONTAINING PROTEIN"/>
    <property type="match status" value="1"/>
</dbReference>